<dbReference type="HAMAP" id="MF_00048">
    <property type="entry name" value="UPF0102"/>
    <property type="match status" value="1"/>
</dbReference>
<keyword evidence="3" id="KW-1185">Reference proteome</keyword>
<sequence length="125" mass="13572">MVQKARTATGQMAYHAGSAAEEIVAAEYEKRGFAVLETRWRGLGGEIDLIAQKAAMLVFIEVKKSKSFAAAASRISKRQMQRICVSAEQYLVTQPMGALTECRFDAALVDAVGAVQIIENAFEVS</sequence>
<reference evidence="2" key="1">
    <citation type="submission" date="2021-07" db="EMBL/GenBank/DDBJ databases">
        <title>Roseobacter insulae sp. nov., isolated from a tidal flat.</title>
        <authorList>
            <person name="Park S."/>
            <person name="Yoon J.-H."/>
        </authorList>
    </citation>
    <scope>NUCLEOTIDE SEQUENCE</scope>
    <source>
        <strain evidence="2">YSTF-M11</strain>
    </source>
</reference>
<dbReference type="AlphaFoldDB" id="A0A9X1FR47"/>
<dbReference type="PANTHER" id="PTHR34039:SF1">
    <property type="entry name" value="UPF0102 PROTEIN YRAN"/>
    <property type="match status" value="1"/>
</dbReference>
<dbReference type="InterPro" id="IPR003509">
    <property type="entry name" value="UPF0102_YraN-like"/>
</dbReference>
<evidence type="ECO:0000256" key="1">
    <source>
        <dbReference type="HAMAP-Rule" id="MF_00048"/>
    </source>
</evidence>
<dbReference type="EMBL" id="JAHXDN010000001">
    <property type="protein sequence ID" value="MBW4706251.1"/>
    <property type="molecule type" value="Genomic_DNA"/>
</dbReference>
<comment type="similarity">
    <text evidence="1">Belongs to the UPF0102 family.</text>
</comment>
<dbReference type="Pfam" id="PF02021">
    <property type="entry name" value="UPF0102"/>
    <property type="match status" value="1"/>
</dbReference>
<accession>A0A9X1FR47</accession>
<dbReference type="Proteomes" id="UP001138661">
    <property type="component" value="Unassembled WGS sequence"/>
</dbReference>
<comment type="caution">
    <text evidence="2">The sequence shown here is derived from an EMBL/GenBank/DDBJ whole genome shotgun (WGS) entry which is preliminary data.</text>
</comment>
<evidence type="ECO:0000313" key="2">
    <source>
        <dbReference type="EMBL" id="MBW4706251.1"/>
    </source>
</evidence>
<dbReference type="RefSeq" id="WP_219497732.1">
    <property type="nucleotide sequence ID" value="NZ_JAHXDN010000001.1"/>
</dbReference>
<proteinExistence type="inferred from homology"/>
<organism evidence="2 3">
    <name type="scientific">Roseobacter insulae</name>
    <dbReference type="NCBI Taxonomy" id="2859783"/>
    <lineage>
        <taxon>Bacteria</taxon>
        <taxon>Pseudomonadati</taxon>
        <taxon>Pseudomonadota</taxon>
        <taxon>Alphaproteobacteria</taxon>
        <taxon>Rhodobacterales</taxon>
        <taxon>Roseobacteraceae</taxon>
        <taxon>Roseobacter</taxon>
    </lineage>
</organism>
<gene>
    <name evidence="2" type="ORF">KX928_00460</name>
</gene>
<dbReference type="PANTHER" id="PTHR34039">
    <property type="entry name" value="UPF0102 PROTEIN YRAN"/>
    <property type="match status" value="1"/>
</dbReference>
<protein>
    <recommendedName>
        <fullName evidence="1">UPF0102 protein KX928_00460</fullName>
    </recommendedName>
</protein>
<evidence type="ECO:0000313" key="3">
    <source>
        <dbReference type="Proteomes" id="UP001138661"/>
    </source>
</evidence>
<name>A0A9X1FR47_9RHOB</name>